<dbReference type="WBParaSite" id="HPBE_0002574401-mRNA-1">
    <property type="protein sequence ID" value="HPBE_0002574401-mRNA-1"/>
    <property type="gene ID" value="HPBE_0002574401"/>
</dbReference>
<organism evidence="2 3">
    <name type="scientific">Heligmosomoides polygyrus</name>
    <name type="common">Parasitic roundworm</name>
    <dbReference type="NCBI Taxonomy" id="6339"/>
    <lineage>
        <taxon>Eukaryota</taxon>
        <taxon>Metazoa</taxon>
        <taxon>Ecdysozoa</taxon>
        <taxon>Nematoda</taxon>
        <taxon>Chromadorea</taxon>
        <taxon>Rhabditida</taxon>
        <taxon>Rhabditina</taxon>
        <taxon>Rhabditomorpha</taxon>
        <taxon>Strongyloidea</taxon>
        <taxon>Heligmosomidae</taxon>
        <taxon>Heligmosomoides</taxon>
    </lineage>
</organism>
<sequence length="126" mass="14434">MEGVRVEVHTDRDVYTPGQSVTDFYPFTNQLVFVDEERELWHYSTLQELLGLDHNANRCEKGYLMGKSQFRFAFNLPHDLATSFHCPGSPVVVKYTVTTELKMGEVVLFLCQNEARPNTPAIMDFG</sequence>
<dbReference type="Proteomes" id="UP000050761">
    <property type="component" value="Unassembled WGS sequence"/>
</dbReference>
<dbReference type="AlphaFoldDB" id="A0A183GSS4"/>
<dbReference type="EMBL" id="UZAH01038510">
    <property type="protein sequence ID" value="VDP53505.1"/>
    <property type="molecule type" value="Genomic_DNA"/>
</dbReference>
<reference evidence="1 2" key="1">
    <citation type="submission" date="2018-11" db="EMBL/GenBank/DDBJ databases">
        <authorList>
            <consortium name="Pathogen Informatics"/>
        </authorList>
    </citation>
    <scope>NUCLEOTIDE SEQUENCE [LARGE SCALE GENOMIC DNA]</scope>
</reference>
<accession>A0A3P8FDU7</accession>
<dbReference type="InterPro" id="IPR014756">
    <property type="entry name" value="Ig_E-set"/>
</dbReference>
<dbReference type="InterPro" id="IPR014752">
    <property type="entry name" value="Arrestin-like_C"/>
</dbReference>
<proteinExistence type="predicted"/>
<dbReference type="SUPFAM" id="SSF81296">
    <property type="entry name" value="E set domains"/>
    <property type="match status" value="1"/>
</dbReference>
<name>A0A183GSS4_HELPZ</name>
<dbReference type="Gene3D" id="2.60.40.640">
    <property type="match status" value="1"/>
</dbReference>
<evidence type="ECO:0000313" key="1">
    <source>
        <dbReference type="EMBL" id="VDP53505.1"/>
    </source>
</evidence>
<gene>
    <name evidence="1" type="ORF">HPBE_LOCUS25743</name>
</gene>
<evidence type="ECO:0000313" key="2">
    <source>
        <dbReference type="Proteomes" id="UP000050761"/>
    </source>
</evidence>
<dbReference type="OrthoDB" id="2333384at2759"/>
<keyword evidence="2" id="KW-1185">Reference proteome</keyword>
<reference evidence="3" key="2">
    <citation type="submission" date="2019-09" db="UniProtKB">
        <authorList>
            <consortium name="WormBaseParasite"/>
        </authorList>
    </citation>
    <scope>IDENTIFICATION</scope>
</reference>
<protein>
    <submittedName>
        <fullName evidence="3">ZP domain-containing protein</fullName>
    </submittedName>
</protein>
<accession>A0A183GSS4</accession>
<evidence type="ECO:0000313" key="3">
    <source>
        <dbReference type="WBParaSite" id="HPBE_0002574401-mRNA-1"/>
    </source>
</evidence>